<keyword evidence="7" id="KW-1185">Reference proteome</keyword>
<gene>
    <name evidence="4 6" type="primary">msrA</name>
    <name evidence="6" type="ORF">HME7025_02399</name>
</gene>
<comment type="catalytic activity">
    <reaction evidence="2 4">
        <text>L-methionyl-[protein] + [thioredoxin]-disulfide + H2O = L-methionyl-(S)-S-oxide-[protein] + [thioredoxin]-dithiol</text>
        <dbReference type="Rhea" id="RHEA:14217"/>
        <dbReference type="Rhea" id="RHEA-COMP:10698"/>
        <dbReference type="Rhea" id="RHEA-COMP:10700"/>
        <dbReference type="Rhea" id="RHEA-COMP:12313"/>
        <dbReference type="Rhea" id="RHEA-COMP:12315"/>
        <dbReference type="ChEBI" id="CHEBI:15377"/>
        <dbReference type="ChEBI" id="CHEBI:16044"/>
        <dbReference type="ChEBI" id="CHEBI:29950"/>
        <dbReference type="ChEBI" id="CHEBI:44120"/>
        <dbReference type="ChEBI" id="CHEBI:50058"/>
        <dbReference type="EC" id="1.8.4.11"/>
    </reaction>
</comment>
<dbReference type="GO" id="GO:0033744">
    <property type="term" value="F:L-methionine:thioredoxin-disulfide S-oxidoreductase activity"/>
    <property type="evidence" value="ECO:0007669"/>
    <property type="project" value="RHEA"/>
</dbReference>
<dbReference type="PANTHER" id="PTHR43774">
    <property type="entry name" value="PEPTIDE METHIONINE SULFOXIDE REDUCTASE"/>
    <property type="match status" value="1"/>
</dbReference>
<feature type="active site" evidence="4">
    <location>
        <position position="54"/>
    </location>
</feature>
<proteinExistence type="inferred from homology"/>
<dbReference type="PANTHER" id="PTHR43774:SF1">
    <property type="entry name" value="PEPTIDE METHIONINE SULFOXIDE REDUCTASE MSRA 2"/>
    <property type="match status" value="1"/>
</dbReference>
<keyword evidence="1 4" id="KW-0560">Oxidoreductase</keyword>
<dbReference type="Gene3D" id="3.30.1060.10">
    <property type="entry name" value="Peptide methionine sulphoxide reductase MsrA"/>
    <property type="match status" value="1"/>
</dbReference>
<comment type="function">
    <text evidence="4">Has an important function as a repair enzyme for proteins that have been inactivated by oxidation. Catalyzes the reversible oxidation-reduction of methionine sulfoxide in proteins to methionine.</text>
</comment>
<evidence type="ECO:0000256" key="1">
    <source>
        <dbReference type="ARBA" id="ARBA00023002"/>
    </source>
</evidence>
<feature type="domain" description="Peptide methionine sulphoxide reductase MsrA" evidence="5">
    <location>
        <begin position="47"/>
        <end position="200"/>
    </location>
</feature>
<dbReference type="Proteomes" id="UP000245468">
    <property type="component" value="Chromosome"/>
</dbReference>
<sequence>MEKLMKNAWVILGIVISFSHFSCGNATKDKINTKMAKTEVSNAQLETITFGAGCFWCVEAVYQRVKGVHKVVSGYMGGKMKNPSYRDVCTGLTGHAEVCQLTYDPKVVSFETLLEIFWQTHDPTTLNRQGADVGTQYRSAIFYHTQEQKAAADQWKQNLNAKKVFPNPIVTEITAESTFYPAEDYHQDYFNLNGEEPYCKIVIKPKMDKFLKAFKDKIN</sequence>
<evidence type="ECO:0000313" key="7">
    <source>
        <dbReference type="Proteomes" id="UP000245468"/>
    </source>
</evidence>
<dbReference type="KEGG" id="psez:HME7025_02399"/>
<dbReference type="InterPro" id="IPR002569">
    <property type="entry name" value="Met_Sox_Rdtase_MsrA_dom"/>
</dbReference>
<dbReference type="SUPFAM" id="SSF55068">
    <property type="entry name" value="Peptide methionine sulfoxide reductase"/>
    <property type="match status" value="1"/>
</dbReference>
<evidence type="ECO:0000256" key="4">
    <source>
        <dbReference type="HAMAP-Rule" id="MF_01401"/>
    </source>
</evidence>
<evidence type="ECO:0000256" key="3">
    <source>
        <dbReference type="ARBA" id="ARBA00048782"/>
    </source>
</evidence>
<dbReference type="InterPro" id="IPR036509">
    <property type="entry name" value="Met_Sox_Rdtase_MsrA_sf"/>
</dbReference>
<name>A0A2S2DYZ1_9BACT</name>
<evidence type="ECO:0000259" key="5">
    <source>
        <dbReference type="Pfam" id="PF01625"/>
    </source>
</evidence>
<organism evidence="6 7">
    <name type="scientific">Aquirufa nivalisilvae</name>
    <dbReference type="NCBI Taxonomy" id="2516557"/>
    <lineage>
        <taxon>Bacteria</taxon>
        <taxon>Pseudomonadati</taxon>
        <taxon>Bacteroidota</taxon>
        <taxon>Cytophagia</taxon>
        <taxon>Cytophagales</taxon>
        <taxon>Flectobacillaceae</taxon>
        <taxon>Aquirufa</taxon>
    </lineage>
</organism>
<evidence type="ECO:0000313" key="6">
    <source>
        <dbReference type="EMBL" id="AWL10240.1"/>
    </source>
</evidence>
<dbReference type="Pfam" id="PF01625">
    <property type="entry name" value="PMSR"/>
    <property type="match status" value="1"/>
</dbReference>
<protein>
    <recommendedName>
        <fullName evidence="4">Peptide methionine sulfoxide reductase MsrA</fullName>
        <shortName evidence="4">Protein-methionine-S-oxide reductase</shortName>
        <ecNumber evidence="4">1.8.4.11</ecNumber>
    </recommendedName>
    <alternativeName>
        <fullName evidence="4">Peptide-methionine (S)-S-oxide reductase</fullName>
        <shortName evidence="4">Peptide Met(O) reductase</shortName>
    </alternativeName>
</protein>
<dbReference type="HAMAP" id="MF_01401">
    <property type="entry name" value="MsrA"/>
    <property type="match status" value="1"/>
</dbReference>
<dbReference type="EMBL" id="CP029346">
    <property type="protein sequence ID" value="AWL10240.1"/>
    <property type="molecule type" value="Genomic_DNA"/>
</dbReference>
<dbReference type="EC" id="1.8.4.11" evidence="4"/>
<reference evidence="7" key="1">
    <citation type="submission" date="2018-05" db="EMBL/GenBank/DDBJ databases">
        <title>Pseudarcicella sp. HME7025 Genome sequencing and assembly.</title>
        <authorList>
            <person name="Kim H."/>
            <person name="Kang H."/>
            <person name="Joh K."/>
        </authorList>
    </citation>
    <scope>NUCLEOTIDE SEQUENCE [LARGE SCALE GENOMIC DNA]</scope>
    <source>
        <strain evidence="7">HME7025</strain>
    </source>
</reference>
<dbReference type="NCBIfam" id="TIGR00401">
    <property type="entry name" value="msrA"/>
    <property type="match status" value="1"/>
</dbReference>
<evidence type="ECO:0000256" key="2">
    <source>
        <dbReference type="ARBA" id="ARBA00047806"/>
    </source>
</evidence>
<dbReference type="GO" id="GO:0008113">
    <property type="term" value="F:peptide-methionine (S)-S-oxide reductase activity"/>
    <property type="evidence" value="ECO:0007669"/>
    <property type="project" value="UniProtKB-UniRule"/>
</dbReference>
<comment type="catalytic activity">
    <reaction evidence="3 4">
        <text>[thioredoxin]-disulfide + L-methionine + H2O = L-methionine (S)-S-oxide + [thioredoxin]-dithiol</text>
        <dbReference type="Rhea" id="RHEA:19993"/>
        <dbReference type="Rhea" id="RHEA-COMP:10698"/>
        <dbReference type="Rhea" id="RHEA-COMP:10700"/>
        <dbReference type="ChEBI" id="CHEBI:15377"/>
        <dbReference type="ChEBI" id="CHEBI:29950"/>
        <dbReference type="ChEBI" id="CHEBI:50058"/>
        <dbReference type="ChEBI" id="CHEBI:57844"/>
        <dbReference type="ChEBI" id="CHEBI:58772"/>
        <dbReference type="EC" id="1.8.4.11"/>
    </reaction>
</comment>
<comment type="similarity">
    <text evidence="4">Belongs to the MsrA Met sulfoxide reductase family.</text>
</comment>
<dbReference type="AlphaFoldDB" id="A0A2S2DYZ1"/>
<accession>A0A2S2DYZ1</accession>